<gene>
    <name evidence="1" type="ORF">GBAR_LOCUS12850</name>
</gene>
<name>A0AA35S3Z5_GEOBA</name>
<dbReference type="EMBL" id="CASHTH010001914">
    <property type="protein sequence ID" value="CAI8021751.1"/>
    <property type="molecule type" value="Genomic_DNA"/>
</dbReference>
<protein>
    <submittedName>
        <fullName evidence="1">Uncharacterized protein</fullName>
    </submittedName>
</protein>
<evidence type="ECO:0000313" key="2">
    <source>
        <dbReference type="Proteomes" id="UP001174909"/>
    </source>
</evidence>
<proteinExistence type="predicted"/>
<organism evidence="1 2">
    <name type="scientific">Geodia barretti</name>
    <name type="common">Barrett's horny sponge</name>
    <dbReference type="NCBI Taxonomy" id="519541"/>
    <lineage>
        <taxon>Eukaryota</taxon>
        <taxon>Metazoa</taxon>
        <taxon>Porifera</taxon>
        <taxon>Demospongiae</taxon>
        <taxon>Heteroscleromorpha</taxon>
        <taxon>Tetractinellida</taxon>
        <taxon>Astrophorina</taxon>
        <taxon>Geodiidae</taxon>
        <taxon>Geodia</taxon>
    </lineage>
</organism>
<reference evidence="1" key="1">
    <citation type="submission" date="2023-03" db="EMBL/GenBank/DDBJ databases">
        <authorList>
            <person name="Steffen K."/>
            <person name="Cardenas P."/>
        </authorList>
    </citation>
    <scope>NUCLEOTIDE SEQUENCE</scope>
</reference>
<sequence>MQPQANWRDRSPVRTFQRFSNSEALGQQAPQTWRKKEGAWPWWSNNL</sequence>
<dbReference type="Proteomes" id="UP001174909">
    <property type="component" value="Unassembled WGS sequence"/>
</dbReference>
<comment type="caution">
    <text evidence="1">The sequence shown here is derived from an EMBL/GenBank/DDBJ whole genome shotgun (WGS) entry which is preliminary data.</text>
</comment>
<evidence type="ECO:0000313" key="1">
    <source>
        <dbReference type="EMBL" id="CAI8021751.1"/>
    </source>
</evidence>
<accession>A0AA35S3Z5</accession>
<keyword evidence="2" id="KW-1185">Reference proteome</keyword>
<dbReference type="AlphaFoldDB" id="A0AA35S3Z5"/>